<protein>
    <recommendedName>
        <fullName evidence="4">Lipoprotein</fullName>
    </recommendedName>
</protein>
<keyword evidence="3" id="KW-1185">Reference proteome</keyword>
<organism evidence="2 3">
    <name type="scientific">Breznakiella homolactica</name>
    <dbReference type="NCBI Taxonomy" id="2798577"/>
    <lineage>
        <taxon>Bacteria</taxon>
        <taxon>Pseudomonadati</taxon>
        <taxon>Spirochaetota</taxon>
        <taxon>Spirochaetia</taxon>
        <taxon>Spirochaetales</taxon>
        <taxon>Breznakiellaceae</taxon>
        <taxon>Breznakiella</taxon>
    </lineage>
</organism>
<name>A0A7T7XS03_9SPIR</name>
<sequence>MCFIAALVFLSFFSCSYKKAAAIPLAGSGSVLYAHSKDALEGVIRFSEPAVLTYTLEPAAAVPEDQSLEIVYSLTVPDGTPAADGAAVSRWESDYFVVLRIDGDTAWALPLSGAFLGMDGTFRLMRYAVPLTVRDLAGITLGLEKKDGTGESGAEEKPELIFELKSLELQDRWFGFFRDGDNLHATPFVSAETAGTETAVTVNPPADYRTGIPVEISLSGISARAALTAGTGRYDYSPIIGGAAEFLTIPPGALPENPFPVKYSGAGGIDSLEVRPGGQRVFPGEPVIADPGIILYYPESAWRDPRYELFQWDRFPEVIIFDTADYAVQDLLFKRLAFFVEKAGFRGRLAPDSEIAHLHGWNAHDYRAEDLARFFEEARRTGFPLNREERELEQILLERGILLKGRDNGITPGTGAVVSISRQSEGYLRSLFMVHESFHGIFFIKEDFRDFSLDRWERLDPAARRFISAYFDYNRYDTADTYLMMNELMAYCLQQPVSRAGQYFGKTIASRLENDPRRSGALPEKDEESGTWPLLGDLFTREAEAFSGFVRSRYGLTAGRVWRVYQMSL</sequence>
<dbReference type="AlphaFoldDB" id="A0A7T7XS03"/>
<keyword evidence="1" id="KW-0732">Signal</keyword>
<evidence type="ECO:0000313" key="3">
    <source>
        <dbReference type="Proteomes" id="UP000595917"/>
    </source>
</evidence>
<dbReference type="EMBL" id="CP067089">
    <property type="protein sequence ID" value="QQO11426.1"/>
    <property type="molecule type" value="Genomic_DNA"/>
</dbReference>
<proteinExistence type="predicted"/>
<evidence type="ECO:0000313" key="2">
    <source>
        <dbReference type="EMBL" id="QQO11426.1"/>
    </source>
</evidence>
<evidence type="ECO:0000256" key="1">
    <source>
        <dbReference type="SAM" id="SignalP"/>
    </source>
</evidence>
<evidence type="ECO:0008006" key="4">
    <source>
        <dbReference type="Google" id="ProtNLM"/>
    </source>
</evidence>
<feature type="chain" id="PRO_5030666769" description="Lipoprotein" evidence="1">
    <location>
        <begin position="21"/>
        <end position="569"/>
    </location>
</feature>
<dbReference type="Proteomes" id="UP000595917">
    <property type="component" value="Chromosome"/>
</dbReference>
<reference evidence="2" key="1">
    <citation type="submission" date="2021-01" db="EMBL/GenBank/DDBJ databases">
        <title>Description of Breznakiella homolactica.</title>
        <authorList>
            <person name="Song Y."/>
            <person name="Brune A."/>
        </authorList>
    </citation>
    <scope>NUCLEOTIDE SEQUENCE</scope>
    <source>
        <strain evidence="2">RmG30</strain>
    </source>
</reference>
<gene>
    <name evidence="2" type="ORF">JFL75_16940</name>
</gene>
<dbReference type="KEGG" id="bhc:JFL75_16940"/>
<feature type="signal peptide" evidence="1">
    <location>
        <begin position="1"/>
        <end position="20"/>
    </location>
</feature>
<accession>A0A7T7XS03</accession>